<feature type="compositionally biased region" description="Acidic residues" evidence="1">
    <location>
        <begin position="1229"/>
        <end position="1238"/>
    </location>
</feature>
<feature type="region of interest" description="Disordered" evidence="1">
    <location>
        <begin position="850"/>
        <end position="876"/>
    </location>
</feature>
<dbReference type="Proteomes" id="UP000299084">
    <property type="component" value="Unassembled WGS sequence"/>
</dbReference>
<evidence type="ECO:0000256" key="1">
    <source>
        <dbReference type="SAM" id="MobiDB-lite"/>
    </source>
</evidence>
<feature type="region of interest" description="Disordered" evidence="1">
    <location>
        <begin position="1"/>
        <end position="51"/>
    </location>
</feature>
<keyword evidence="3" id="KW-1185">Reference proteome</keyword>
<gene>
    <name evidence="2" type="ORF">Cadr_000012973</name>
</gene>
<feature type="compositionally biased region" description="Low complexity" evidence="1">
    <location>
        <begin position="570"/>
        <end position="583"/>
    </location>
</feature>
<sequence>MTQTWDQRRRAPGGASPAHDLAEQGQQVGNDEAGPRPGQSSELNCQPQEKLRGGRSLRWPCQRLGVSVPGTRLRLGVMPTGLVRGPTALRNLDLLELVSVQSQCLAVLNRGCILFGEGWEEDSQSIIGSGPGFFLKGTPPPLIQDQPMPEVSVWTIPPPCLDPAVRHSHHANLARGGRAPSWPHTWTLLLPLHLAFPAFLGSPPGLTSHAHSEECVLWTLPGEQVLPGKPTGTFQPPSALVPLLGTPRHGRTTFGACERHKDRVWYEVGRTTLWSQKAERGDALMKGGPSSPRVRQSRKKHIEVRTLGSPQQLRDEQKRVLWKSGEERTLRRRRGDSVKPRAAMKQSQDGRHFGSGGRREMGLDSGLTYHTDHTLKDKAERVLSVASWGAPRWGLVSRGTNHVIRGLELTDPVTSGIDAISMRAGEYLGVRKTPTHLGSEAKYWEQGGAQRETGLSPYLPRLGRGGQGAVNTLVVLPVSLLSCPSSLLLSSHSVLRSTHYSSSQAGLRTTGLHLPLLGKCIEGDGLSVLHGRPAASFSEAEPGSICRVISPMKQCFQRLTRSDTQLALESRASGREAAAAPGPLHQGHTSSRAQGPGGRPGPSLTLCLLSILTDPLAREDKPVVLMGVPCPQVLHVPLFGNRVFVDGASKDEVTAHRGAPSGGTTVALRPRHRDICPLLYCRLAFPRFIIMMIPCRRTLRVGTHPATCRADSPPWLPSCLSEGGLLHQPAWCEHARPRRGREPEPGQLTVSDPVSSPRSSRPERACQASGGSPREASPRNPGRSGRQPGGGRSVRPAASPRPRPVPRAVSHPATMEEHQTRWQNQARLPGPQRALDFLQGVPPGRPALLGGGGGSRQSHRAAPARQAGGLHQLPPPPGEAEFTKFSEVWLARRSLGFPNRQMGPHTRWATSSPPKAHGENSTVTQHGPLEPPPTVSAAGNPKPTPRWKPGKEYAFQVNGWLWQSPRLTCPCKGVHWADKKQTREVLHFAEGKDPSLLFLLGASPGLPDAPHAASAVFASRDTPAMSGDTLVVASGLRVLLASGGPTAHGTAPQPRMLWRNEQRKHHPVTARLPQRAALLPLSRGLGSHSAAGHPATLLWGEYALTSLVGQQQPDGCVAADIPGERFSDLSLSIPRCLHHAHRPQAVMPTERAPLSIKALGTLVPVSCSRPCHLLQAWSRGQRCRVQPTQLSGQTHMKIELWPAECSSWPRKPALPCKRPPRKPACGEADAQEPDDDLDCSSSPAALPPRGLVAAHLSYDPLELLSGPLRVLPKEQLRGPPQLPKAPVLKAEVGKENARLQQTSRQEVHHASLRPPAPGLNLPKAPRRRTCHHCTGRKTGAKGRFGAKLVGSRALVGVLAAPMWPVLPVCAAPPPPGAADSGTCWTSEANTPESAPPARKPEGRTRRGGARGLWTCAHRDGEGLLLVPDTLALTPALQSTPWGGLSGGQAKPDPGGLASSAFLQTQAGHGGGQ</sequence>
<feature type="compositionally biased region" description="Polar residues" evidence="1">
    <location>
        <begin position="908"/>
        <end position="925"/>
    </location>
</feature>
<feature type="compositionally biased region" description="Basic and acidic residues" evidence="1">
    <location>
        <begin position="328"/>
        <end position="339"/>
    </location>
</feature>
<feature type="region of interest" description="Disordered" evidence="1">
    <location>
        <begin position="1215"/>
        <end position="1242"/>
    </location>
</feature>
<feature type="region of interest" description="Disordered" evidence="1">
    <location>
        <begin position="1374"/>
        <end position="1408"/>
    </location>
</feature>
<organism evidence="2 3">
    <name type="scientific">Camelus dromedarius</name>
    <name type="common">Dromedary</name>
    <name type="synonym">Arabian camel</name>
    <dbReference type="NCBI Taxonomy" id="9838"/>
    <lineage>
        <taxon>Eukaryota</taxon>
        <taxon>Metazoa</taxon>
        <taxon>Chordata</taxon>
        <taxon>Craniata</taxon>
        <taxon>Vertebrata</taxon>
        <taxon>Euteleostomi</taxon>
        <taxon>Mammalia</taxon>
        <taxon>Eutheria</taxon>
        <taxon>Laurasiatheria</taxon>
        <taxon>Artiodactyla</taxon>
        <taxon>Tylopoda</taxon>
        <taxon>Camelidae</taxon>
        <taxon>Camelus</taxon>
    </lineage>
</organism>
<feature type="region of interest" description="Disordered" evidence="1">
    <location>
        <begin position="736"/>
        <end position="823"/>
    </location>
</feature>
<reference evidence="2 3" key="1">
    <citation type="journal article" date="2019" name="Mol. Ecol. Resour.">
        <title>Improving Illumina assemblies with Hi-C and long reads: an example with the North African dromedary.</title>
        <authorList>
            <person name="Elbers J.P."/>
            <person name="Rogers M.F."/>
            <person name="Perelman P.L."/>
            <person name="Proskuryakova A.A."/>
            <person name="Serdyukova N.A."/>
            <person name="Johnson W.E."/>
            <person name="Horin P."/>
            <person name="Corander J."/>
            <person name="Murphy D."/>
            <person name="Burger P.A."/>
        </authorList>
    </citation>
    <scope>NUCLEOTIDE SEQUENCE [LARGE SCALE GENOMIC DNA]</scope>
    <source>
        <strain evidence="2">Drom800</strain>
        <tissue evidence="2">Blood</tissue>
    </source>
</reference>
<feature type="region of interest" description="Disordered" evidence="1">
    <location>
        <begin position="328"/>
        <end position="365"/>
    </location>
</feature>
<dbReference type="EMBL" id="JWIN03000014">
    <property type="protein sequence ID" value="KAB1267619.1"/>
    <property type="molecule type" value="Genomic_DNA"/>
</dbReference>
<feature type="region of interest" description="Disordered" evidence="1">
    <location>
        <begin position="1302"/>
        <end position="1328"/>
    </location>
</feature>
<feature type="region of interest" description="Disordered" evidence="1">
    <location>
        <begin position="570"/>
        <end position="600"/>
    </location>
</feature>
<evidence type="ECO:0000313" key="2">
    <source>
        <dbReference type="EMBL" id="KAB1267619.1"/>
    </source>
</evidence>
<feature type="compositionally biased region" description="Low complexity" evidence="1">
    <location>
        <begin position="750"/>
        <end position="759"/>
    </location>
</feature>
<name>A0A5N4D9B4_CAMDR</name>
<comment type="caution">
    <text evidence="2">The sequence shown here is derived from an EMBL/GenBank/DDBJ whole genome shotgun (WGS) entry which is preliminary data.</text>
</comment>
<accession>A0A5N4D9B4</accession>
<evidence type="ECO:0000313" key="3">
    <source>
        <dbReference type="Proteomes" id="UP000299084"/>
    </source>
</evidence>
<protein>
    <submittedName>
        <fullName evidence="2">Uncharacterized protein</fullName>
    </submittedName>
</protein>
<feature type="compositionally biased region" description="Basic and acidic residues" evidence="1">
    <location>
        <begin position="348"/>
        <end position="362"/>
    </location>
</feature>
<proteinExistence type="predicted"/>
<feature type="region of interest" description="Disordered" evidence="1">
    <location>
        <begin position="900"/>
        <end position="948"/>
    </location>
</feature>
<feature type="compositionally biased region" description="Polar residues" evidence="1">
    <location>
        <begin position="1382"/>
        <end position="1392"/>
    </location>
</feature>
<feature type="compositionally biased region" description="Polar residues" evidence="1">
    <location>
        <begin position="38"/>
        <end position="47"/>
    </location>
</feature>
<feature type="region of interest" description="Disordered" evidence="1">
    <location>
        <begin position="1441"/>
        <end position="1472"/>
    </location>
</feature>